<feature type="domain" description="Aminomethyltransferase C-terminal" evidence="3">
    <location>
        <begin position="294"/>
        <end position="377"/>
    </location>
</feature>
<dbReference type="RefSeq" id="WP_052504840.1">
    <property type="nucleotide sequence ID" value="NZ_LXEY01000017.1"/>
</dbReference>
<dbReference type="InterPro" id="IPR027266">
    <property type="entry name" value="TrmE/GcvT-like"/>
</dbReference>
<evidence type="ECO:0000259" key="2">
    <source>
        <dbReference type="Pfam" id="PF01571"/>
    </source>
</evidence>
<dbReference type="PIRSF" id="PIRSF006487">
    <property type="entry name" value="GcvT"/>
    <property type="match status" value="1"/>
</dbReference>
<dbReference type="Pfam" id="PF01571">
    <property type="entry name" value="GCV_T"/>
    <property type="match status" value="1"/>
</dbReference>
<dbReference type="InterPro" id="IPR029043">
    <property type="entry name" value="GcvT/YgfZ_C"/>
</dbReference>
<dbReference type="Proteomes" id="UP000078292">
    <property type="component" value="Unassembled WGS sequence"/>
</dbReference>
<dbReference type="Gene3D" id="3.30.1360.120">
    <property type="entry name" value="Probable tRNA modification gtpase trme, domain 1"/>
    <property type="match status" value="1"/>
</dbReference>
<feature type="domain" description="GCVT N-terminal" evidence="2">
    <location>
        <begin position="38"/>
        <end position="262"/>
    </location>
</feature>
<accession>A0A1B7LZV5</accession>
<name>A0A1B7LZV5_9MICC</name>
<evidence type="ECO:0000256" key="1">
    <source>
        <dbReference type="PIRSR" id="PIRSR006487-1"/>
    </source>
</evidence>
<dbReference type="InterPro" id="IPR013977">
    <property type="entry name" value="GcvT_C"/>
</dbReference>
<proteinExistence type="predicted"/>
<dbReference type="OrthoDB" id="9774591at2"/>
<protein>
    <submittedName>
        <fullName evidence="4">Glycine cleavage system protein T</fullName>
    </submittedName>
</protein>
<reference evidence="4 5" key="1">
    <citation type="submission" date="2016-04" db="EMBL/GenBank/DDBJ databases">
        <title>First whole genome shotgun sequence of the bacterium Enteractinococcus sp. strain UASWS1574.</title>
        <authorList>
            <person name="Crovadore J."/>
            <person name="Chablais R."/>
            <person name="Lefort F."/>
        </authorList>
    </citation>
    <scope>NUCLEOTIDE SEQUENCE [LARGE SCALE GENOMIC DNA]</scope>
    <source>
        <strain evidence="4 5">UASWS1574</strain>
    </source>
</reference>
<dbReference type="STRING" id="1837282.A6F49_09400"/>
<gene>
    <name evidence="4" type="ORF">A6F49_09400</name>
</gene>
<dbReference type="EMBL" id="LXEY01000017">
    <property type="protein sequence ID" value="OAV61180.1"/>
    <property type="molecule type" value="Genomic_DNA"/>
</dbReference>
<dbReference type="Pfam" id="PF08669">
    <property type="entry name" value="GCV_T_C"/>
    <property type="match status" value="1"/>
</dbReference>
<organism evidence="4 5">
    <name type="scientific">Enteractinococcus helveticum</name>
    <dbReference type="NCBI Taxonomy" id="1837282"/>
    <lineage>
        <taxon>Bacteria</taxon>
        <taxon>Bacillati</taxon>
        <taxon>Actinomycetota</taxon>
        <taxon>Actinomycetes</taxon>
        <taxon>Micrococcales</taxon>
        <taxon>Micrococcaceae</taxon>
    </lineage>
</organism>
<dbReference type="SUPFAM" id="SSF103025">
    <property type="entry name" value="Folate-binding domain"/>
    <property type="match status" value="1"/>
</dbReference>
<keyword evidence="5" id="KW-1185">Reference proteome</keyword>
<comment type="caution">
    <text evidence="4">The sequence shown here is derived from an EMBL/GenBank/DDBJ whole genome shotgun (WGS) entry which is preliminary data.</text>
</comment>
<dbReference type="SUPFAM" id="SSF101790">
    <property type="entry name" value="Aminomethyltransferase beta-barrel domain"/>
    <property type="match status" value="1"/>
</dbReference>
<evidence type="ECO:0000313" key="4">
    <source>
        <dbReference type="EMBL" id="OAV61180.1"/>
    </source>
</evidence>
<evidence type="ECO:0000313" key="5">
    <source>
        <dbReference type="Proteomes" id="UP000078292"/>
    </source>
</evidence>
<dbReference type="PANTHER" id="PTHR43757">
    <property type="entry name" value="AMINOMETHYLTRANSFERASE"/>
    <property type="match status" value="1"/>
</dbReference>
<feature type="binding site" evidence="1">
    <location>
        <position position="205"/>
    </location>
    <ligand>
        <name>substrate</name>
    </ligand>
</feature>
<evidence type="ECO:0000259" key="3">
    <source>
        <dbReference type="Pfam" id="PF08669"/>
    </source>
</evidence>
<dbReference type="InterPro" id="IPR028896">
    <property type="entry name" value="GcvT/YgfZ/DmdA"/>
</dbReference>
<dbReference type="InterPro" id="IPR006222">
    <property type="entry name" value="GCVT_N"/>
</dbReference>
<dbReference type="PANTHER" id="PTHR43757:SF2">
    <property type="entry name" value="AMINOMETHYLTRANSFERASE, MITOCHONDRIAL"/>
    <property type="match status" value="1"/>
</dbReference>
<sequence length="382" mass="43320">MNWHPEILLYTRLRKSPYFHASGRHGVEAYSVVNHQYHPRRYGDPIKEYWTLVNDVTLWDVGAERQVEITGPDAWEFSNMLTMRDLSDLKVDQGKYALITKADGGIISDPVLLRVDDQRFWFSTAESTLLVWAYACAHWSGMDVHVQEADISPVQVQGQKALDVMVDLFDDSIKDMRRYWSKRYELDGMDVVVSRTGFTNVAGYEIYLENAKRDADKLWETVYEAGQPHGMRVTGPVHISRIEGGILSYDADMDLDTNPFEVLFHYPWLDEIDQEASFIGQAALKEIRDKGVDRKLVGVEISGPSVGSYIDGSMPEVFPVHRNGTEIGYVSSACYSPRLEKNIGFAMVPVDCSDNDITLQVETRHGMETATVVEKPFLGYQG</sequence>
<dbReference type="AlphaFoldDB" id="A0A1B7LZV5"/>